<keyword evidence="5 6" id="KW-0472">Membrane</keyword>
<dbReference type="EMBL" id="HBEA01006139">
    <property type="protein sequence ID" value="CAD8255212.1"/>
    <property type="molecule type" value="Transcribed_RNA"/>
</dbReference>
<feature type="transmembrane region" description="Helical" evidence="6">
    <location>
        <begin position="58"/>
        <end position="77"/>
    </location>
</feature>
<feature type="transmembrane region" description="Helical" evidence="6">
    <location>
        <begin position="83"/>
        <end position="102"/>
    </location>
</feature>
<gene>
    <name evidence="8" type="ORF">PPYR1160_LOCUS4704</name>
</gene>
<evidence type="ECO:0000256" key="6">
    <source>
        <dbReference type="RuleBase" id="RU361206"/>
    </source>
</evidence>
<evidence type="ECO:0000256" key="5">
    <source>
        <dbReference type="ARBA" id="ARBA00023136"/>
    </source>
</evidence>
<dbReference type="PANTHER" id="PTHR13019">
    <property type="entry name" value="GOLGI APPARATUS MEMBRANE PROTEIN TVP23"/>
    <property type="match status" value="1"/>
</dbReference>
<dbReference type="Pfam" id="PF05832">
    <property type="entry name" value="DUF846"/>
    <property type="match status" value="1"/>
</dbReference>
<name>A0A7R9YAW3_9STRA</name>
<accession>A0A7R9YAW3</accession>
<keyword evidence="3 6" id="KW-0812">Transmembrane</keyword>
<evidence type="ECO:0000256" key="1">
    <source>
        <dbReference type="ARBA" id="ARBA00004141"/>
    </source>
</evidence>
<comment type="similarity">
    <text evidence="2 6">Belongs to the TVP23 family.</text>
</comment>
<proteinExistence type="inferred from homology"/>
<comment type="subcellular location">
    <subcellularLocation>
        <location evidence="1 6">Membrane</location>
        <topology evidence="1 6">Multi-pass membrane protein</topology>
    </subcellularLocation>
</comment>
<dbReference type="PANTHER" id="PTHR13019:SF7">
    <property type="entry name" value="GOLGI APPARATUS MEMBRANE PROTEIN TVP23"/>
    <property type="match status" value="1"/>
</dbReference>
<protein>
    <recommendedName>
        <fullName evidence="6">Golgi apparatus membrane protein TVP23 homolog</fullName>
    </recommendedName>
</protein>
<evidence type="ECO:0000256" key="4">
    <source>
        <dbReference type="ARBA" id="ARBA00022989"/>
    </source>
</evidence>
<reference evidence="8" key="1">
    <citation type="submission" date="2021-01" db="EMBL/GenBank/DDBJ databases">
        <authorList>
            <person name="Corre E."/>
            <person name="Pelletier E."/>
            <person name="Niang G."/>
            <person name="Scheremetjew M."/>
            <person name="Finn R."/>
            <person name="Kale V."/>
            <person name="Holt S."/>
            <person name="Cochrane G."/>
            <person name="Meng A."/>
            <person name="Brown T."/>
            <person name="Cohen L."/>
        </authorList>
    </citation>
    <scope>NUCLEOTIDE SEQUENCE</scope>
    <source>
        <strain evidence="8">CCMP2078</strain>
    </source>
</reference>
<feature type="region of interest" description="Disordered" evidence="7">
    <location>
        <begin position="13"/>
        <end position="38"/>
    </location>
</feature>
<keyword evidence="4 6" id="KW-1133">Transmembrane helix</keyword>
<dbReference type="GO" id="GO:0000139">
    <property type="term" value="C:Golgi membrane"/>
    <property type="evidence" value="ECO:0007669"/>
    <property type="project" value="TreeGrafter"/>
</dbReference>
<sequence>MSGKDELEFVSVGNTDSGAEGATWTPADPVDSSAPKMTAEGGQGALGFIRSARHPGAAFFHVFFKALAIFFFMFSSWMGLSDFYIFVTIVCILLHAADFWTVKNVTGRLLVGLRWWNMIKPDGSTEWVYESLDNMAEVDKNDSRVFWWALYGTPVVWTVFLLYEIILLHLEWLIIIGVALTLNGANIIGYTRCSREAQRRVSSFVQDTTTMAGAMNVLNNTAMTGFFMSALGVNTNSNAAKSRNSVGATQNGTAFV</sequence>
<evidence type="ECO:0000256" key="2">
    <source>
        <dbReference type="ARBA" id="ARBA00005467"/>
    </source>
</evidence>
<evidence type="ECO:0000313" key="8">
    <source>
        <dbReference type="EMBL" id="CAD8255212.1"/>
    </source>
</evidence>
<organism evidence="8">
    <name type="scientific">Pinguiococcus pyrenoidosus</name>
    <dbReference type="NCBI Taxonomy" id="172671"/>
    <lineage>
        <taxon>Eukaryota</taxon>
        <taxon>Sar</taxon>
        <taxon>Stramenopiles</taxon>
        <taxon>Ochrophyta</taxon>
        <taxon>Pinguiophyceae</taxon>
        <taxon>Pinguiochrysidales</taxon>
        <taxon>Pinguiochrysidaceae</taxon>
        <taxon>Pinguiococcus</taxon>
    </lineage>
</organism>
<dbReference type="GO" id="GO:0009306">
    <property type="term" value="P:protein secretion"/>
    <property type="evidence" value="ECO:0007669"/>
    <property type="project" value="TreeGrafter"/>
</dbReference>
<feature type="transmembrane region" description="Helical" evidence="6">
    <location>
        <begin position="145"/>
        <end position="166"/>
    </location>
</feature>
<dbReference type="GO" id="GO:0016192">
    <property type="term" value="P:vesicle-mediated transport"/>
    <property type="evidence" value="ECO:0007669"/>
    <property type="project" value="TreeGrafter"/>
</dbReference>
<feature type="transmembrane region" description="Helical" evidence="6">
    <location>
        <begin position="172"/>
        <end position="190"/>
    </location>
</feature>
<evidence type="ECO:0000256" key="3">
    <source>
        <dbReference type="ARBA" id="ARBA00022692"/>
    </source>
</evidence>
<dbReference type="AlphaFoldDB" id="A0A7R9YAW3"/>
<dbReference type="InterPro" id="IPR008564">
    <property type="entry name" value="TVP23-like"/>
</dbReference>
<evidence type="ECO:0000256" key="7">
    <source>
        <dbReference type="SAM" id="MobiDB-lite"/>
    </source>
</evidence>